<dbReference type="Proteomes" id="UP000626092">
    <property type="component" value="Unassembled WGS sequence"/>
</dbReference>
<comment type="caution">
    <text evidence="1">The sequence shown here is derived from an EMBL/GenBank/DDBJ whole genome shotgun (WGS) entry which is preliminary data.</text>
</comment>
<dbReference type="Gene3D" id="3.40.50.300">
    <property type="entry name" value="P-loop containing nucleotide triphosphate hydrolases"/>
    <property type="match status" value="1"/>
</dbReference>
<evidence type="ECO:0008006" key="3">
    <source>
        <dbReference type="Google" id="ProtNLM"/>
    </source>
</evidence>
<sequence length="225" mass="25487">MWVGGIVYEGESLMNGRGAGELTARVSEKGAHPFVGVCLWDSWGRVFMRMEGVGQTMVRGLSVGRLRRIIRKATHLMEGSSSGNNGSGDLDFEIFCYCGEPTLLRKSGTQKNPGRRFFGCRNYKPKVNATLLIHNLKEAEKTIAKALEYFKSTRQIVLYYEDIVSNRTKLVDVQEFLRLPYREFTSSQVKIHSGPLSKQIENWGDIQKAIKGTSYESFLNQDYQL</sequence>
<dbReference type="OrthoDB" id="2015035at2759"/>
<protein>
    <recommendedName>
        <fullName evidence="3">Sulfotransferase</fullName>
    </recommendedName>
</protein>
<dbReference type="AlphaFoldDB" id="A0A834GBU4"/>
<evidence type="ECO:0000313" key="1">
    <source>
        <dbReference type="EMBL" id="KAF7127828.1"/>
    </source>
</evidence>
<dbReference type="PANTHER" id="PTHR32175:SF21">
    <property type="entry name" value="SULFOTRANSFERASE"/>
    <property type="match status" value="1"/>
</dbReference>
<dbReference type="InterPro" id="IPR052796">
    <property type="entry name" value="Nod_factor_sulfotransferase"/>
</dbReference>
<dbReference type="PANTHER" id="PTHR32175">
    <property type="entry name" value="PROTEIN, PUTATIVE, EXPRESSED-RELATED"/>
    <property type="match status" value="1"/>
</dbReference>
<gene>
    <name evidence="1" type="ORF">RHSIM_Rhsim11G0003800</name>
</gene>
<accession>A0A834GBU4</accession>
<name>A0A834GBU4_RHOSS</name>
<organism evidence="1 2">
    <name type="scientific">Rhododendron simsii</name>
    <name type="common">Sims's rhododendron</name>
    <dbReference type="NCBI Taxonomy" id="118357"/>
    <lineage>
        <taxon>Eukaryota</taxon>
        <taxon>Viridiplantae</taxon>
        <taxon>Streptophyta</taxon>
        <taxon>Embryophyta</taxon>
        <taxon>Tracheophyta</taxon>
        <taxon>Spermatophyta</taxon>
        <taxon>Magnoliopsida</taxon>
        <taxon>eudicotyledons</taxon>
        <taxon>Gunneridae</taxon>
        <taxon>Pentapetalae</taxon>
        <taxon>asterids</taxon>
        <taxon>Ericales</taxon>
        <taxon>Ericaceae</taxon>
        <taxon>Ericoideae</taxon>
        <taxon>Rhodoreae</taxon>
        <taxon>Rhododendron</taxon>
    </lineage>
</organism>
<proteinExistence type="predicted"/>
<evidence type="ECO:0000313" key="2">
    <source>
        <dbReference type="Proteomes" id="UP000626092"/>
    </source>
</evidence>
<keyword evidence="2" id="KW-1185">Reference proteome</keyword>
<dbReference type="EMBL" id="WJXA01000011">
    <property type="protein sequence ID" value="KAF7127828.1"/>
    <property type="molecule type" value="Genomic_DNA"/>
</dbReference>
<reference evidence="1" key="1">
    <citation type="submission" date="2019-11" db="EMBL/GenBank/DDBJ databases">
        <authorList>
            <person name="Liu Y."/>
            <person name="Hou J."/>
            <person name="Li T.-Q."/>
            <person name="Guan C.-H."/>
            <person name="Wu X."/>
            <person name="Wu H.-Z."/>
            <person name="Ling F."/>
            <person name="Zhang R."/>
            <person name="Shi X.-G."/>
            <person name="Ren J.-P."/>
            <person name="Chen E.-F."/>
            <person name="Sun J.-M."/>
        </authorList>
    </citation>
    <scope>NUCLEOTIDE SEQUENCE</scope>
    <source>
        <strain evidence="1">Adult_tree_wgs_1</strain>
        <tissue evidence="1">Leaves</tissue>
    </source>
</reference>
<dbReference type="InterPro" id="IPR027417">
    <property type="entry name" value="P-loop_NTPase"/>
</dbReference>